<accession>U4L5H0</accession>
<name>U4L5H0_PYROM</name>
<sequence>MDGLGHAANNLALLNHAILKLKSEEDAIEAQKTSTSGKLYRYLFPKKVERDEERILELRREVEKAGKKVYGDEQFIHVSP</sequence>
<evidence type="ECO:0000313" key="2">
    <source>
        <dbReference type="Proteomes" id="UP000018144"/>
    </source>
</evidence>
<dbReference type="Proteomes" id="UP000018144">
    <property type="component" value="Unassembled WGS sequence"/>
</dbReference>
<protein>
    <submittedName>
        <fullName evidence="1">Uncharacterized protein</fullName>
    </submittedName>
</protein>
<organism evidence="1 2">
    <name type="scientific">Pyronema omphalodes (strain CBS 100304)</name>
    <name type="common">Pyronema confluens</name>
    <dbReference type="NCBI Taxonomy" id="1076935"/>
    <lineage>
        <taxon>Eukaryota</taxon>
        <taxon>Fungi</taxon>
        <taxon>Dikarya</taxon>
        <taxon>Ascomycota</taxon>
        <taxon>Pezizomycotina</taxon>
        <taxon>Pezizomycetes</taxon>
        <taxon>Pezizales</taxon>
        <taxon>Pyronemataceae</taxon>
        <taxon>Pyronema</taxon>
    </lineage>
</organism>
<gene>
    <name evidence="1" type="ORF">PCON_11866</name>
</gene>
<proteinExistence type="predicted"/>
<evidence type="ECO:0000313" key="1">
    <source>
        <dbReference type="EMBL" id="CCX12272.1"/>
    </source>
</evidence>
<dbReference type="EMBL" id="HF935693">
    <property type="protein sequence ID" value="CCX12272.1"/>
    <property type="molecule type" value="Genomic_DNA"/>
</dbReference>
<reference evidence="1 2" key="1">
    <citation type="journal article" date="2013" name="PLoS Genet.">
        <title>The genome and development-dependent transcriptomes of Pyronema confluens: a window into fungal evolution.</title>
        <authorList>
            <person name="Traeger S."/>
            <person name="Altegoer F."/>
            <person name="Freitag M."/>
            <person name="Gabaldon T."/>
            <person name="Kempken F."/>
            <person name="Kumar A."/>
            <person name="Marcet-Houben M."/>
            <person name="Poggeler S."/>
            <person name="Stajich J.E."/>
            <person name="Nowrousian M."/>
        </authorList>
    </citation>
    <scope>NUCLEOTIDE SEQUENCE [LARGE SCALE GENOMIC DNA]</scope>
    <source>
        <strain evidence="2">CBS 100304</strain>
        <tissue evidence="1">Vegetative mycelium</tissue>
    </source>
</reference>
<keyword evidence="2" id="KW-1185">Reference proteome</keyword>
<dbReference type="AlphaFoldDB" id="U4L5H0"/>